<keyword evidence="3" id="KW-1185">Reference proteome</keyword>
<dbReference type="Proteomes" id="UP000600247">
    <property type="component" value="Unassembled WGS sequence"/>
</dbReference>
<feature type="domain" description="MobA-like NTP transferase" evidence="1">
    <location>
        <begin position="1"/>
        <end position="157"/>
    </location>
</feature>
<dbReference type="GO" id="GO:0016779">
    <property type="term" value="F:nucleotidyltransferase activity"/>
    <property type="evidence" value="ECO:0007669"/>
    <property type="project" value="UniProtKB-ARBA"/>
</dbReference>
<gene>
    <name evidence="2" type="ORF">GCM10010918_41010</name>
</gene>
<dbReference type="Pfam" id="PF12804">
    <property type="entry name" value="NTP_transf_3"/>
    <property type="match status" value="1"/>
</dbReference>
<dbReference type="SUPFAM" id="SSF53448">
    <property type="entry name" value="Nucleotide-diphospho-sugar transferases"/>
    <property type="match status" value="1"/>
</dbReference>
<dbReference type="PANTHER" id="PTHR43777">
    <property type="entry name" value="MOLYBDENUM COFACTOR CYTIDYLYLTRANSFERASE"/>
    <property type="match status" value="1"/>
</dbReference>
<comment type="caution">
    <text evidence="2">The sequence shown here is derived from an EMBL/GenBank/DDBJ whole genome shotgun (WGS) entry which is preliminary data.</text>
</comment>
<accession>A0A917HHR2</accession>
<dbReference type="InterPro" id="IPR029044">
    <property type="entry name" value="Nucleotide-diphossugar_trans"/>
</dbReference>
<evidence type="ECO:0000259" key="1">
    <source>
        <dbReference type="Pfam" id="PF12804"/>
    </source>
</evidence>
<dbReference type="PANTHER" id="PTHR43777:SF1">
    <property type="entry name" value="MOLYBDENUM COFACTOR CYTIDYLYLTRANSFERASE"/>
    <property type="match status" value="1"/>
</dbReference>
<protein>
    <submittedName>
        <fullName evidence="2">Xanthine dehydrogenase accessory protein PucB</fullName>
    </submittedName>
</protein>
<dbReference type="Gene3D" id="3.90.550.10">
    <property type="entry name" value="Spore Coat Polysaccharide Biosynthesis Protein SpsA, Chain A"/>
    <property type="match status" value="1"/>
</dbReference>
<dbReference type="EMBL" id="BMHY01000009">
    <property type="protein sequence ID" value="GGG79711.1"/>
    <property type="molecule type" value="Genomic_DNA"/>
</dbReference>
<dbReference type="InterPro" id="IPR025877">
    <property type="entry name" value="MobA-like_NTP_Trfase"/>
</dbReference>
<proteinExistence type="predicted"/>
<reference evidence="2 3" key="1">
    <citation type="journal article" date="2014" name="Int. J. Syst. Evol. Microbiol.">
        <title>Complete genome sequence of Corynebacterium casei LMG S-19264T (=DSM 44701T), isolated from a smear-ripened cheese.</title>
        <authorList>
            <consortium name="US DOE Joint Genome Institute (JGI-PGF)"/>
            <person name="Walter F."/>
            <person name="Albersmeier A."/>
            <person name="Kalinowski J."/>
            <person name="Ruckert C."/>
        </authorList>
    </citation>
    <scope>NUCLEOTIDE SEQUENCE [LARGE SCALE GENOMIC DNA]</scope>
    <source>
        <strain evidence="2 3">CGMCC 1.15286</strain>
    </source>
</reference>
<name>A0A917HHR2_9BACL</name>
<dbReference type="RefSeq" id="WP_188891070.1">
    <property type="nucleotide sequence ID" value="NZ_BMHY01000009.1"/>
</dbReference>
<evidence type="ECO:0000313" key="3">
    <source>
        <dbReference type="Proteomes" id="UP000600247"/>
    </source>
</evidence>
<sequence>MGKPKLGMELESGVPLGSLGLRTLLDSEIEEVIAVVGPGELPSWLRETADAVGRHAKLRVVVCTNSEKGMSQSIKSGINAARSSRMDAVLVGLADQPFVTAEMVRRLILALEERPELDYAASSSEGVLMPPAIFRLSMLPALAALEGDTGARKLFGQDGYRGQAITYDGNESEGGLLLDVDDLKDFQIAIERYRSNK</sequence>
<evidence type="ECO:0000313" key="2">
    <source>
        <dbReference type="EMBL" id="GGG79711.1"/>
    </source>
</evidence>
<organism evidence="2 3">
    <name type="scientific">Paenibacillus radicis</name>
    <name type="common">ex Gao et al. 2016</name>
    <dbReference type="NCBI Taxonomy" id="1737354"/>
    <lineage>
        <taxon>Bacteria</taxon>
        <taxon>Bacillati</taxon>
        <taxon>Bacillota</taxon>
        <taxon>Bacilli</taxon>
        <taxon>Bacillales</taxon>
        <taxon>Paenibacillaceae</taxon>
        <taxon>Paenibacillus</taxon>
    </lineage>
</organism>
<dbReference type="AlphaFoldDB" id="A0A917HHR2"/>